<dbReference type="Gene3D" id="1.10.630.10">
    <property type="entry name" value="Cytochrome P450"/>
    <property type="match status" value="1"/>
</dbReference>
<dbReference type="Proteomes" id="UP000756346">
    <property type="component" value="Unassembled WGS sequence"/>
</dbReference>
<feature type="transmembrane region" description="Helical" evidence="9">
    <location>
        <begin position="6"/>
        <end position="27"/>
    </location>
</feature>
<name>A0A9P8Y841_9PEZI</name>
<sequence>MLADVDLGSAVILLGIATVSSGLYYMVQSIRHEQRIRRTGGVRAPQITSYPGQAMINLREAAKATRENRLMEMFNGFFDRANPKGPEAVEVQLLGRQRYIITRDPEHIKTILTSKFSDFGKGEDFHRIWKPFLGDSIFTTDGQMWQQSRSLIRPMFITEKVSDLDTFDRWAQQLITKIPTNGAVVDIMDLFYRMTLDVTTDFLLGATTDSLNNPRNEFTVAFNDIQTTMTLLTTIGPLERFVPRGKLYRDIAKLDEFVMPFIQQALNLPQSELDKLSKADKGFTFLHSVARQTRDPQVLRDQIVAVLLAGRDTTAATLSWAFYELSNKPAIWRRLRSEVLDAVGPGGTPSYENLKNMTFLRHTISETLRLYPAVPYNLRTALHDTTLPSSRDARQAPIGVLAGDNVIYSAFVMQRRPELYPPVSDTFAHPAVFSPERWEHWTPSHWQYVPFNGGPRICVGQNFALTEIAFCMVRILQKYERIEYAGDSDWAAQQHVAEIVGRPSEGVRIRMFESGGAAASHYQV</sequence>
<comment type="caution">
    <text evidence="10">The sequence shown here is derived from an EMBL/GenBank/DDBJ whole genome shotgun (WGS) entry which is preliminary data.</text>
</comment>
<dbReference type="InterPro" id="IPR002401">
    <property type="entry name" value="Cyt_P450_E_grp-I"/>
</dbReference>
<feature type="binding site" description="axial binding residue" evidence="7">
    <location>
        <position position="458"/>
    </location>
    <ligand>
        <name>heme</name>
        <dbReference type="ChEBI" id="CHEBI:30413"/>
    </ligand>
    <ligandPart>
        <name>Fe</name>
        <dbReference type="ChEBI" id="CHEBI:18248"/>
    </ligandPart>
</feature>
<dbReference type="PRINTS" id="PR00463">
    <property type="entry name" value="EP450I"/>
</dbReference>
<dbReference type="InterPro" id="IPR001128">
    <property type="entry name" value="Cyt_P450"/>
</dbReference>
<keyword evidence="11" id="KW-1185">Reference proteome</keyword>
<dbReference type="OrthoDB" id="1470350at2759"/>
<evidence type="ECO:0000313" key="10">
    <source>
        <dbReference type="EMBL" id="KAH7031603.1"/>
    </source>
</evidence>
<evidence type="ECO:0000256" key="5">
    <source>
        <dbReference type="ARBA" id="ARBA00023004"/>
    </source>
</evidence>
<dbReference type="InterPro" id="IPR047146">
    <property type="entry name" value="Cyt_P450_E_CYP52_fungi"/>
</dbReference>
<evidence type="ECO:0000256" key="3">
    <source>
        <dbReference type="ARBA" id="ARBA00022723"/>
    </source>
</evidence>
<evidence type="ECO:0000256" key="6">
    <source>
        <dbReference type="ARBA" id="ARBA00023033"/>
    </source>
</evidence>
<keyword evidence="9" id="KW-1133">Transmembrane helix</keyword>
<organism evidence="10 11">
    <name type="scientific">Microdochium trichocladiopsis</name>
    <dbReference type="NCBI Taxonomy" id="1682393"/>
    <lineage>
        <taxon>Eukaryota</taxon>
        <taxon>Fungi</taxon>
        <taxon>Dikarya</taxon>
        <taxon>Ascomycota</taxon>
        <taxon>Pezizomycotina</taxon>
        <taxon>Sordariomycetes</taxon>
        <taxon>Xylariomycetidae</taxon>
        <taxon>Xylariales</taxon>
        <taxon>Microdochiaceae</taxon>
        <taxon>Microdochium</taxon>
    </lineage>
</organism>
<dbReference type="AlphaFoldDB" id="A0A9P8Y841"/>
<accession>A0A9P8Y841</accession>
<dbReference type="GO" id="GO:0020037">
    <property type="term" value="F:heme binding"/>
    <property type="evidence" value="ECO:0007669"/>
    <property type="project" value="InterPro"/>
</dbReference>
<comment type="cofactor">
    <cofactor evidence="1 7">
        <name>heme</name>
        <dbReference type="ChEBI" id="CHEBI:30413"/>
    </cofactor>
</comment>
<keyword evidence="7 8" id="KW-0349">Heme</keyword>
<comment type="similarity">
    <text evidence="2 8">Belongs to the cytochrome P450 family.</text>
</comment>
<dbReference type="InterPro" id="IPR017972">
    <property type="entry name" value="Cyt_P450_CS"/>
</dbReference>
<dbReference type="PROSITE" id="PS00086">
    <property type="entry name" value="CYTOCHROME_P450"/>
    <property type="match status" value="1"/>
</dbReference>
<keyword evidence="9" id="KW-0812">Transmembrane</keyword>
<evidence type="ECO:0000256" key="4">
    <source>
        <dbReference type="ARBA" id="ARBA00023002"/>
    </source>
</evidence>
<dbReference type="GO" id="GO:0016705">
    <property type="term" value="F:oxidoreductase activity, acting on paired donors, with incorporation or reduction of molecular oxygen"/>
    <property type="evidence" value="ECO:0007669"/>
    <property type="project" value="InterPro"/>
</dbReference>
<evidence type="ECO:0000256" key="1">
    <source>
        <dbReference type="ARBA" id="ARBA00001971"/>
    </source>
</evidence>
<proteinExistence type="inferred from homology"/>
<keyword evidence="4 8" id="KW-0560">Oxidoreductase</keyword>
<evidence type="ECO:0000256" key="9">
    <source>
        <dbReference type="SAM" id="Phobius"/>
    </source>
</evidence>
<keyword evidence="3 7" id="KW-0479">Metal-binding</keyword>
<evidence type="ECO:0000256" key="8">
    <source>
        <dbReference type="RuleBase" id="RU000461"/>
    </source>
</evidence>
<gene>
    <name evidence="10" type="ORF">B0I36DRAFT_324293</name>
</gene>
<evidence type="ECO:0000313" key="11">
    <source>
        <dbReference type="Proteomes" id="UP000756346"/>
    </source>
</evidence>
<keyword evidence="5 7" id="KW-0408">Iron</keyword>
<keyword evidence="6 8" id="KW-0503">Monooxygenase</keyword>
<keyword evidence="9" id="KW-0472">Membrane</keyword>
<dbReference type="PANTHER" id="PTHR24287">
    <property type="entry name" value="P450, PUTATIVE (EUROFUNG)-RELATED"/>
    <property type="match status" value="1"/>
</dbReference>
<dbReference type="GO" id="GO:0004497">
    <property type="term" value="F:monooxygenase activity"/>
    <property type="evidence" value="ECO:0007669"/>
    <property type="project" value="UniProtKB-KW"/>
</dbReference>
<evidence type="ECO:0000256" key="2">
    <source>
        <dbReference type="ARBA" id="ARBA00010617"/>
    </source>
</evidence>
<protein>
    <submittedName>
        <fullName evidence="10">Cytochrome P450</fullName>
    </submittedName>
</protein>
<dbReference type="GeneID" id="70183626"/>
<dbReference type="InterPro" id="IPR036396">
    <property type="entry name" value="Cyt_P450_sf"/>
</dbReference>
<reference evidence="10" key="1">
    <citation type="journal article" date="2021" name="Nat. Commun.">
        <title>Genetic determinants of endophytism in the Arabidopsis root mycobiome.</title>
        <authorList>
            <person name="Mesny F."/>
            <person name="Miyauchi S."/>
            <person name="Thiergart T."/>
            <person name="Pickel B."/>
            <person name="Atanasova L."/>
            <person name="Karlsson M."/>
            <person name="Huettel B."/>
            <person name="Barry K.W."/>
            <person name="Haridas S."/>
            <person name="Chen C."/>
            <person name="Bauer D."/>
            <person name="Andreopoulos W."/>
            <person name="Pangilinan J."/>
            <person name="LaButti K."/>
            <person name="Riley R."/>
            <person name="Lipzen A."/>
            <person name="Clum A."/>
            <person name="Drula E."/>
            <person name="Henrissat B."/>
            <person name="Kohler A."/>
            <person name="Grigoriev I.V."/>
            <person name="Martin F.M."/>
            <person name="Hacquard S."/>
        </authorList>
    </citation>
    <scope>NUCLEOTIDE SEQUENCE</scope>
    <source>
        <strain evidence="10">MPI-CAGE-CH-0230</strain>
    </source>
</reference>
<dbReference type="GO" id="GO:0005506">
    <property type="term" value="F:iron ion binding"/>
    <property type="evidence" value="ECO:0007669"/>
    <property type="project" value="InterPro"/>
</dbReference>
<dbReference type="RefSeq" id="XP_046013283.1">
    <property type="nucleotide sequence ID" value="XM_046154080.1"/>
</dbReference>
<evidence type="ECO:0000256" key="7">
    <source>
        <dbReference type="PIRSR" id="PIRSR602401-1"/>
    </source>
</evidence>
<dbReference type="SUPFAM" id="SSF48264">
    <property type="entry name" value="Cytochrome P450"/>
    <property type="match status" value="1"/>
</dbReference>
<dbReference type="PANTHER" id="PTHR24287:SF5">
    <property type="entry name" value="P450, PUTATIVE (EUROFUNG)-RELATED"/>
    <property type="match status" value="1"/>
</dbReference>
<dbReference type="PRINTS" id="PR00385">
    <property type="entry name" value="P450"/>
</dbReference>
<dbReference type="Pfam" id="PF00067">
    <property type="entry name" value="p450"/>
    <property type="match status" value="1"/>
</dbReference>
<dbReference type="EMBL" id="JAGTJQ010000005">
    <property type="protein sequence ID" value="KAH7031603.1"/>
    <property type="molecule type" value="Genomic_DNA"/>
</dbReference>
<dbReference type="CDD" id="cd11063">
    <property type="entry name" value="CYP52"/>
    <property type="match status" value="1"/>
</dbReference>